<keyword evidence="3" id="KW-0694">RNA-binding</keyword>
<comment type="caution">
    <text evidence="7">The sequence shown here is derived from an EMBL/GenBank/DDBJ whole genome shotgun (WGS) entry which is preliminary data.</text>
</comment>
<dbReference type="InterPro" id="IPR019927">
    <property type="entry name" value="Ribosomal_uL3_bac/org-type"/>
</dbReference>
<organism evidence="7 8">
    <name type="scientific">Candidatus Brennerbacteria bacterium CG11_big_fil_rev_8_21_14_0_20_43_10</name>
    <dbReference type="NCBI Taxonomy" id="1974523"/>
    <lineage>
        <taxon>Bacteria</taxon>
        <taxon>Candidatus Brenneribacteriota</taxon>
    </lineage>
</organism>
<evidence type="ECO:0000256" key="2">
    <source>
        <dbReference type="ARBA" id="ARBA00022730"/>
    </source>
</evidence>
<dbReference type="EMBL" id="PCXE01000036">
    <property type="protein sequence ID" value="PIR26154.1"/>
    <property type="molecule type" value="Genomic_DNA"/>
</dbReference>
<protein>
    <recommendedName>
        <fullName evidence="6">50S ribosomal protein L3</fullName>
    </recommendedName>
</protein>
<evidence type="ECO:0000313" key="8">
    <source>
        <dbReference type="Proteomes" id="UP000236846"/>
    </source>
</evidence>
<dbReference type="Pfam" id="PF00297">
    <property type="entry name" value="Ribosomal_L3"/>
    <property type="match status" value="1"/>
</dbReference>
<evidence type="ECO:0000256" key="3">
    <source>
        <dbReference type="ARBA" id="ARBA00022884"/>
    </source>
</evidence>
<dbReference type="PANTHER" id="PTHR11229">
    <property type="entry name" value="50S RIBOSOMAL PROTEIN L3"/>
    <property type="match status" value="1"/>
</dbReference>
<name>A0A2H0PWR4_9BACT</name>
<dbReference type="GO" id="GO:0022625">
    <property type="term" value="C:cytosolic large ribosomal subunit"/>
    <property type="evidence" value="ECO:0007669"/>
    <property type="project" value="TreeGrafter"/>
</dbReference>
<reference evidence="7 8" key="1">
    <citation type="submission" date="2017-09" db="EMBL/GenBank/DDBJ databases">
        <title>Depth-based differentiation of microbial function through sediment-hosted aquifers and enrichment of novel symbionts in the deep terrestrial subsurface.</title>
        <authorList>
            <person name="Probst A.J."/>
            <person name="Ladd B."/>
            <person name="Jarett J.K."/>
            <person name="Geller-Mcgrath D.E."/>
            <person name="Sieber C.M."/>
            <person name="Emerson J.B."/>
            <person name="Anantharaman K."/>
            <person name="Thomas B.C."/>
            <person name="Malmstrom R."/>
            <person name="Stieglmeier M."/>
            <person name="Klingl A."/>
            <person name="Woyke T."/>
            <person name="Ryan C.M."/>
            <person name="Banfield J.F."/>
        </authorList>
    </citation>
    <scope>NUCLEOTIDE SEQUENCE [LARGE SCALE GENOMIC DNA]</scope>
    <source>
        <strain evidence="7">CG11_big_fil_rev_8_21_14_0_20_43_10</strain>
    </source>
</reference>
<dbReference type="Gene3D" id="3.30.160.810">
    <property type="match status" value="1"/>
</dbReference>
<evidence type="ECO:0000256" key="4">
    <source>
        <dbReference type="ARBA" id="ARBA00022980"/>
    </source>
</evidence>
<keyword evidence="2" id="KW-0699">rRNA-binding</keyword>
<keyword evidence="4 7" id="KW-0689">Ribosomal protein</keyword>
<sequence>MKYMIGKKLGMMQIFDAQKNTVKAVTLLDVQPVTVVQIKTQEKDGYTGVQVGYGLKKHQTKPLQGRTKDLGSFAGLKEFLLAPADMNAYTRGAKICVDIFKPGDRVAISGFTKGRGFAGAVKRHGFHGGPKTHGQKHSLRRVGSIGASYPQRVLKNTRMAGHMGNERVTIRNLIVAQVNPETNILAVYGATPGYNGAWLEIKNTNV</sequence>
<evidence type="ECO:0000313" key="7">
    <source>
        <dbReference type="EMBL" id="PIR26154.1"/>
    </source>
</evidence>
<evidence type="ECO:0000256" key="6">
    <source>
        <dbReference type="NCBIfam" id="TIGR03625"/>
    </source>
</evidence>
<dbReference type="InterPro" id="IPR000597">
    <property type="entry name" value="Ribosomal_uL3"/>
</dbReference>
<dbReference type="NCBIfam" id="TIGR03625">
    <property type="entry name" value="L3_bact"/>
    <property type="match status" value="1"/>
</dbReference>
<dbReference type="Gene3D" id="2.40.30.10">
    <property type="entry name" value="Translation factors"/>
    <property type="match status" value="1"/>
</dbReference>
<dbReference type="GO" id="GO:0006412">
    <property type="term" value="P:translation"/>
    <property type="evidence" value="ECO:0007669"/>
    <property type="project" value="UniProtKB-UniRule"/>
</dbReference>
<evidence type="ECO:0000256" key="5">
    <source>
        <dbReference type="ARBA" id="ARBA00023274"/>
    </source>
</evidence>
<dbReference type="GO" id="GO:0003735">
    <property type="term" value="F:structural constituent of ribosome"/>
    <property type="evidence" value="ECO:0007669"/>
    <property type="project" value="UniProtKB-UniRule"/>
</dbReference>
<proteinExistence type="inferred from homology"/>
<evidence type="ECO:0000256" key="1">
    <source>
        <dbReference type="ARBA" id="ARBA00006540"/>
    </source>
</evidence>
<dbReference type="PANTHER" id="PTHR11229:SF16">
    <property type="entry name" value="LARGE RIBOSOMAL SUBUNIT PROTEIN UL3C"/>
    <property type="match status" value="1"/>
</dbReference>
<keyword evidence="5" id="KW-0687">Ribonucleoprotein</keyword>
<dbReference type="Proteomes" id="UP000236846">
    <property type="component" value="Unassembled WGS sequence"/>
</dbReference>
<dbReference type="GO" id="GO:0019843">
    <property type="term" value="F:rRNA binding"/>
    <property type="evidence" value="ECO:0007669"/>
    <property type="project" value="UniProtKB-KW"/>
</dbReference>
<dbReference type="SUPFAM" id="SSF50447">
    <property type="entry name" value="Translation proteins"/>
    <property type="match status" value="1"/>
</dbReference>
<dbReference type="FunFam" id="2.40.30.10:FF:000004">
    <property type="entry name" value="50S ribosomal protein L3"/>
    <property type="match status" value="1"/>
</dbReference>
<comment type="similarity">
    <text evidence="1">Belongs to the universal ribosomal protein uL3 family.</text>
</comment>
<accession>A0A2H0PWR4</accession>
<gene>
    <name evidence="7" type="ORF">COV41_02040</name>
</gene>
<dbReference type="AlphaFoldDB" id="A0A2H0PWR4"/>
<dbReference type="InterPro" id="IPR009000">
    <property type="entry name" value="Transl_B-barrel_sf"/>
</dbReference>